<dbReference type="Proteomes" id="UP000033699">
    <property type="component" value="Unassembled WGS sequence"/>
</dbReference>
<evidence type="ECO:0000313" key="7">
    <source>
        <dbReference type="Proteomes" id="UP000033699"/>
    </source>
</evidence>
<dbReference type="SUPFAM" id="SSF46785">
    <property type="entry name" value="Winged helix' DNA-binding domain"/>
    <property type="match status" value="1"/>
</dbReference>
<dbReference type="InterPro" id="IPR036390">
    <property type="entry name" value="WH_DNA-bd_sf"/>
</dbReference>
<organism evidence="6 7">
    <name type="scientific">Streptomyces rubellomurinus (strain ATCC 31215)</name>
    <dbReference type="NCBI Taxonomy" id="359131"/>
    <lineage>
        <taxon>Bacteria</taxon>
        <taxon>Bacillati</taxon>
        <taxon>Actinomycetota</taxon>
        <taxon>Actinomycetes</taxon>
        <taxon>Kitasatosporales</taxon>
        <taxon>Streptomycetaceae</taxon>
        <taxon>Streptomyces</taxon>
    </lineage>
</organism>
<dbReference type="GO" id="GO:0032259">
    <property type="term" value="P:methylation"/>
    <property type="evidence" value="ECO:0007669"/>
    <property type="project" value="UniProtKB-KW"/>
</dbReference>
<dbReference type="Pfam" id="PF00891">
    <property type="entry name" value="Methyltransf_2"/>
    <property type="match status" value="1"/>
</dbReference>
<dbReference type="RefSeq" id="WP_045702688.1">
    <property type="nucleotide sequence ID" value="NZ_JZKH01000084.1"/>
</dbReference>
<feature type="domain" description="O-methyltransferase C-terminal" evidence="4">
    <location>
        <begin position="329"/>
        <end position="539"/>
    </location>
</feature>
<keyword evidence="7" id="KW-1185">Reference proteome</keyword>
<dbReference type="GO" id="GO:0008171">
    <property type="term" value="F:O-methyltransferase activity"/>
    <property type="evidence" value="ECO:0007669"/>
    <property type="project" value="InterPro"/>
</dbReference>
<feature type="domain" description="O-methyltransferase dimerisation" evidence="5">
    <location>
        <begin position="231"/>
        <end position="306"/>
    </location>
</feature>
<sequence length="576" mass="61146">MMATPPDDITELRATAEFVRTQDTAALLPHLLPDLDEAERQALAAHCGLAHAALLVFPPDDAALRAALAACDLPADTPSFPSVVVRHRLAARHGRAEADLDVRILHPRVTGPDGEPRTVEVCALTVPPGSELAGLAAHERAHRHEAHVALEVEQPNALLLHGLRALLTRHGAAPDGGGYNPHENGTVLYFTLPAAQAGYRRVELHAHGNYPGVLADHLADGGAHRSAETLLHLLTGAWTTQALAVSARLGLPDALDTATATDPRTLARSLGAHQESLTTLLRYLTMLGAVTEHPDGYRLTELGTLLRADTPGSMRALALMYGGPFYQSFAALDHTVRTGEAAFDHLFGENHFDHFARDPELAATFDQSMAAGARMFEPVPAHPVVLAAAGAPRPGTVVDIAGGNGELLGRLLTAHPGLHGVLLERPHAVEAARRRLDALGCGDRADYVTGDFADVPAGADVYVLSRVLHDWDDARCAEILRHCARAMPAHADLLILERVLPADGSTSLATAWDLHMMCNTGGRERRADHYARLLADAGLQLLDQSPLPLGGAVLHARRAAAAVPHPAAAPEARLPA</sequence>
<gene>
    <name evidence="6" type="ORF">VM95_30040</name>
</gene>
<name>A0A0F2T997_STRR3</name>
<dbReference type="InterPro" id="IPR036388">
    <property type="entry name" value="WH-like_DNA-bd_sf"/>
</dbReference>
<evidence type="ECO:0000256" key="2">
    <source>
        <dbReference type="ARBA" id="ARBA00022679"/>
    </source>
</evidence>
<evidence type="ECO:0000256" key="3">
    <source>
        <dbReference type="ARBA" id="ARBA00022691"/>
    </source>
</evidence>
<keyword evidence="3" id="KW-0949">S-adenosyl-L-methionine</keyword>
<evidence type="ECO:0000313" key="6">
    <source>
        <dbReference type="EMBL" id="KJS58966.1"/>
    </source>
</evidence>
<protein>
    <submittedName>
        <fullName evidence="6">Methyltransferase</fullName>
    </submittedName>
</protein>
<evidence type="ECO:0000259" key="4">
    <source>
        <dbReference type="Pfam" id="PF00891"/>
    </source>
</evidence>
<dbReference type="Gene3D" id="1.10.287.1350">
    <property type="match status" value="1"/>
</dbReference>
<dbReference type="PANTHER" id="PTHR43712:SF2">
    <property type="entry name" value="O-METHYLTRANSFERASE CICE"/>
    <property type="match status" value="1"/>
</dbReference>
<dbReference type="PANTHER" id="PTHR43712">
    <property type="entry name" value="PUTATIVE (AFU_ORTHOLOGUE AFUA_4G14580)-RELATED"/>
    <property type="match status" value="1"/>
</dbReference>
<evidence type="ECO:0000259" key="5">
    <source>
        <dbReference type="Pfam" id="PF08100"/>
    </source>
</evidence>
<keyword evidence="2 6" id="KW-0808">Transferase</keyword>
<dbReference type="InterPro" id="IPR016461">
    <property type="entry name" value="COMT-like"/>
</dbReference>
<dbReference type="OrthoDB" id="4145676at2"/>
<dbReference type="InterPro" id="IPR012967">
    <property type="entry name" value="COMT_dimerisation"/>
</dbReference>
<keyword evidence="1 6" id="KW-0489">Methyltransferase</keyword>
<proteinExistence type="predicted"/>
<dbReference type="SUPFAM" id="SSF53335">
    <property type="entry name" value="S-adenosyl-L-methionine-dependent methyltransferases"/>
    <property type="match status" value="1"/>
</dbReference>
<dbReference type="PROSITE" id="PS51683">
    <property type="entry name" value="SAM_OMT_II"/>
    <property type="match status" value="1"/>
</dbReference>
<reference evidence="6 7" key="1">
    <citation type="submission" date="2015-02" db="EMBL/GenBank/DDBJ databases">
        <authorList>
            <person name="Ju K.-S."/>
            <person name="Doroghazi J.R."/>
            <person name="Metcalf W."/>
        </authorList>
    </citation>
    <scope>NUCLEOTIDE SEQUENCE [LARGE SCALE GENOMIC DNA]</scope>
    <source>
        <strain evidence="6 7">ATCC 31215</strain>
    </source>
</reference>
<dbReference type="Gene3D" id="3.40.50.150">
    <property type="entry name" value="Vaccinia Virus protein VP39"/>
    <property type="match status" value="1"/>
</dbReference>
<dbReference type="PATRIC" id="fig|359131.3.peg.7510"/>
<dbReference type="Pfam" id="PF08100">
    <property type="entry name" value="Dimerisation"/>
    <property type="match status" value="1"/>
</dbReference>
<comment type="caution">
    <text evidence="6">The sequence shown here is derived from an EMBL/GenBank/DDBJ whole genome shotgun (WGS) entry which is preliminary data.</text>
</comment>
<dbReference type="InterPro" id="IPR029063">
    <property type="entry name" value="SAM-dependent_MTases_sf"/>
</dbReference>
<dbReference type="GO" id="GO:0046983">
    <property type="term" value="F:protein dimerization activity"/>
    <property type="evidence" value="ECO:0007669"/>
    <property type="project" value="InterPro"/>
</dbReference>
<dbReference type="AlphaFoldDB" id="A0A0F2T997"/>
<evidence type="ECO:0000256" key="1">
    <source>
        <dbReference type="ARBA" id="ARBA00022603"/>
    </source>
</evidence>
<accession>A0A0F2T997</accession>
<dbReference type="EMBL" id="JZKH01000084">
    <property type="protein sequence ID" value="KJS58966.1"/>
    <property type="molecule type" value="Genomic_DNA"/>
</dbReference>
<dbReference type="InterPro" id="IPR001077">
    <property type="entry name" value="COMT_C"/>
</dbReference>
<dbReference type="Gene3D" id="1.10.10.10">
    <property type="entry name" value="Winged helix-like DNA-binding domain superfamily/Winged helix DNA-binding domain"/>
    <property type="match status" value="1"/>
</dbReference>